<accession>A0ABN2PR88</accession>
<dbReference type="Proteomes" id="UP001501612">
    <property type="component" value="Unassembled WGS sequence"/>
</dbReference>
<proteinExistence type="predicted"/>
<feature type="compositionally biased region" description="Gly residues" evidence="1">
    <location>
        <begin position="207"/>
        <end position="240"/>
    </location>
</feature>
<keyword evidence="3" id="KW-1185">Reference proteome</keyword>
<gene>
    <name evidence="2" type="ORF">GCM10009737_34550</name>
</gene>
<name>A0ABN2PR88_9ACTN</name>
<evidence type="ECO:0000313" key="2">
    <source>
        <dbReference type="EMBL" id="GAA1929791.1"/>
    </source>
</evidence>
<feature type="region of interest" description="Disordered" evidence="1">
    <location>
        <begin position="202"/>
        <end position="240"/>
    </location>
</feature>
<comment type="caution">
    <text evidence="2">The sequence shown here is derived from an EMBL/GenBank/DDBJ whole genome shotgun (WGS) entry which is preliminary data.</text>
</comment>
<organism evidence="2 3">
    <name type="scientific">Nocardioides lentus</name>
    <dbReference type="NCBI Taxonomy" id="338077"/>
    <lineage>
        <taxon>Bacteria</taxon>
        <taxon>Bacillati</taxon>
        <taxon>Actinomycetota</taxon>
        <taxon>Actinomycetes</taxon>
        <taxon>Propionibacteriales</taxon>
        <taxon>Nocardioidaceae</taxon>
        <taxon>Nocardioides</taxon>
    </lineage>
</organism>
<protein>
    <recommendedName>
        <fullName evidence="4">DUF4352 domain-containing protein</fullName>
    </recommendedName>
</protein>
<evidence type="ECO:0000256" key="1">
    <source>
        <dbReference type="SAM" id="MobiDB-lite"/>
    </source>
</evidence>
<feature type="region of interest" description="Disordered" evidence="1">
    <location>
        <begin position="21"/>
        <end position="52"/>
    </location>
</feature>
<dbReference type="EMBL" id="BAAAMY010000014">
    <property type="protein sequence ID" value="GAA1929791.1"/>
    <property type="molecule type" value="Genomic_DNA"/>
</dbReference>
<sequence length="240" mass="24112">MSGLLLASAVLAGCSGDGAEDGADDGAAGGDPSAGAGADAAGSSSTPVPELPEGVELTEQGTELALGESAEVVWSPREGTTGVLDLTVEEVREVSLDEFSAFRISEAVRRSTPYFVTARIENIGETPLGGVGVPLYLLDDSDTLVERSTFGSSFEACPSEPLPGRFRPGARTTACLVFLAPRRGEAEAVSFRPSEDVEPITWVGEITGPGGQGGQGGQDGGQNGGQGGGQNGGQNGGGRG</sequence>
<evidence type="ECO:0008006" key="4">
    <source>
        <dbReference type="Google" id="ProtNLM"/>
    </source>
</evidence>
<feature type="compositionally biased region" description="Low complexity" evidence="1">
    <location>
        <begin position="30"/>
        <end position="45"/>
    </location>
</feature>
<reference evidence="2 3" key="1">
    <citation type="journal article" date="2019" name="Int. J. Syst. Evol. Microbiol.">
        <title>The Global Catalogue of Microorganisms (GCM) 10K type strain sequencing project: providing services to taxonomists for standard genome sequencing and annotation.</title>
        <authorList>
            <consortium name="The Broad Institute Genomics Platform"/>
            <consortium name="The Broad Institute Genome Sequencing Center for Infectious Disease"/>
            <person name="Wu L."/>
            <person name="Ma J."/>
        </authorList>
    </citation>
    <scope>NUCLEOTIDE SEQUENCE [LARGE SCALE GENOMIC DNA]</scope>
    <source>
        <strain evidence="2 3">JCM 14046</strain>
    </source>
</reference>
<evidence type="ECO:0000313" key="3">
    <source>
        <dbReference type="Proteomes" id="UP001501612"/>
    </source>
</evidence>